<feature type="binding site" evidence="5">
    <location>
        <begin position="115"/>
        <end position="118"/>
    </location>
    <ligand>
        <name>(6S)-5,6,7,8-tetrahydrofolate</name>
        <dbReference type="ChEBI" id="CHEBI:57453"/>
    </ligand>
</feature>
<keyword evidence="4 5" id="KW-0648">Protein biosynthesis</keyword>
<dbReference type="EMBL" id="JAGIBU010000001">
    <property type="protein sequence ID" value="MBS7823759.1"/>
    <property type="molecule type" value="Genomic_DNA"/>
</dbReference>
<dbReference type="RefSeq" id="WP_213403265.1">
    <property type="nucleotide sequence ID" value="NZ_JAGIBT010000001.1"/>
</dbReference>
<dbReference type="PANTHER" id="PTHR11138">
    <property type="entry name" value="METHIONYL-TRNA FORMYLTRANSFERASE"/>
    <property type="match status" value="1"/>
</dbReference>
<dbReference type="PANTHER" id="PTHR11138:SF5">
    <property type="entry name" value="METHIONYL-TRNA FORMYLTRANSFERASE, MITOCHONDRIAL"/>
    <property type="match status" value="1"/>
</dbReference>
<evidence type="ECO:0000259" key="7">
    <source>
        <dbReference type="Pfam" id="PF02911"/>
    </source>
</evidence>
<dbReference type="GO" id="GO:0005829">
    <property type="term" value="C:cytosol"/>
    <property type="evidence" value="ECO:0007669"/>
    <property type="project" value="TreeGrafter"/>
</dbReference>
<dbReference type="FunFam" id="3.40.50.12230:FF:000001">
    <property type="entry name" value="Methionyl-tRNA formyltransferase"/>
    <property type="match status" value="1"/>
</dbReference>
<dbReference type="Pfam" id="PF02911">
    <property type="entry name" value="Formyl_trans_C"/>
    <property type="match status" value="1"/>
</dbReference>
<evidence type="ECO:0000256" key="2">
    <source>
        <dbReference type="ARBA" id="ARBA00012261"/>
    </source>
</evidence>
<dbReference type="SUPFAM" id="SSF50486">
    <property type="entry name" value="FMT C-terminal domain-like"/>
    <property type="match status" value="1"/>
</dbReference>
<dbReference type="CDD" id="cd08646">
    <property type="entry name" value="FMT_core_Met-tRNA-FMT_N"/>
    <property type="match status" value="1"/>
</dbReference>
<comment type="caution">
    <text evidence="8">The sequence shown here is derived from an EMBL/GenBank/DDBJ whole genome shotgun (WGS) entry which is preliminary data.</text>
</comment>
<dbReference type="Proteomes" id="UP000680020">
    <property type="component" value="Unassembled WGS sequence"/>
</dbReference>
<evidence type="ECO:0000313" key="8">
    <source>
        <dbReference type="EMBL" id="MBS7823759.1"/>
    </source>
</evidence>
<dbReference type="SUPFAM" id="SSF53328">
    <property type="entry name" value="Formyltransferase"/>
    <property type="match status" value="1"/>
</dbReference>
<dbReference type="InterPro" id="IPR002376">
    <property type="entry name" value="Formyl_transf_N"/>
</dbReference>
<dbReference type="EC" id="2.1.2.9" evidence="2 5"/>
<evidence type="ECO:0000256" key="1">
    <source>
        <dbReference type="ARBA" id="ARBA00010699"/>
    </source>
</evidence>
<feature type="domain" description="Formyl transferase N-terminal" evidence="6">
    <location>
        <begin position="9"/>
        <end position="186"/>
    </location>
</feature>
<dbReference type="InterPro" id="IPR011034">
    <property type="entry name" value="Formyl_transferase-like_C_sf"/>
</dbReference>
<accession>A0AB35BVM9</accession>
<dbReference type="GO" id="GO:0004479">
    <property type="term" value="F:methionyl-tRNA formyltransferase activity"/>
    <property type="evidence" value="ECO:0007669"/>
    <property type="project" value="UniProtKB-UniRule"/>
</dbReference>
<name>A0AB35BVM9_9GAMM</name>
<dbReference type="InterPro" id="IPR005793">
    <property type="entry name" value="Formyl_trans_C"/>
</dbReference>
<dbReference type="InterPro" id="IPR005794">
    <property type="entry name" value="Fmt"/>
</dbReference>
<dbReference type="InterPro" id="IPR044135">
    <property type="entry name" value="Met-tRNA-FMT_C"/>
</dbReference>
<feature type="domain" description="Formyl transferase C-terminal" evidence="7">
    <location>
        <begin position="209"/>
        <end position="304"/>
    </location>
</feature>
<dbReference type="InterPro" id="IPR041711">
    <property type="entry name" value="Met-tRNA-FMT_N"/>
</dbReference>
<comment type="function">
    <text evidence="5">Attaches a formyl group to the free amino group of methionyl-tRNA(fMet). The formyl group appears to play a dual role in the initiator identity of N-formylmethionyl-tRNA by promoting its recognition by IF2 and preventing the misappropriation of this tRNA by the elongation apparatus.</text>
</comment>
<protein>
    <recommendedName>
        <fullName evidence="2 5">Methionyl-tRNA formyltransferase</fullName>
        <ecNumber evidence="2 5">2.1.2.9</ecNumber>
    </recommendedName>
</protein>
<reference evidence="8" key="1">
    <citation type="submission" date="2021-03" db="EMBL/GenBank/DDBJ databases">
        <title>Identification and antibiotic profiling of Wohlfahrtiimonas chitiniclastica, an underestimated human pathogen.</title>
        <authorList>
            <person name="Kopf A."/>
            <person name="Bunk B."/>
            <person name="Coldewey S."/>
            <person name="Gunzer F."/>
            <person name="Riedel T."/>
            <person name="Schroettner P."/>
        </authorList>
    </citation>
    <scope>NUCLEOTIDE SEQUENCE</scope>
    <source>
        <strain evidence="8">DSM 100917</strain>
    </source>
</reference>
<evidence type="ECO:0000256" key="4">
    <source>
        <dbReference type="ARBA" id="ARBA00022917"/>
    </source>
</evidence>
<sequence length="313" mass="33755">MTAPNATRVIFAGTPEFSTGTLQALIDAGYNVVAAYTQPDRPKGRGKKLAKSPVKELAESHNIPVYQPLSLRQEEAQAELAALNADVMIVVAYGLILPEVVLSTPKKGCINIHASLLPRWRGAAPIQRCIEAGDAETGIAIMQMDKGLDTGAVWREAKVAITETMTAGQLHDALKSVGANLLIETLPTILAGDAQPVAQPEAGVTYAEKLTKEEAKIIWSEPSEIIDRKVRAFNPVPSAHTSWQGQLLKIWQTRLTDQASTRAPGTLEVCEGALFVHTGSTQLEIIELQLAGKKAMLARDFIKGTSLHLEELI</sequence>
<proteinExistence type="inferred from homology"/>
<organism evidence="8 9">
    <name type="scientific">Wohlfahrtiimonas chitiniclastica</name>
    <dbReference type="NCBI Taxonomy" id="400946"/>
    <lineage>
        <taxon>Bacteria</taxon>
        <taxon>Pseudomonadati</taxon>
        <taxon>Pseudomonadota</taxon>
        <taxon>Gammaproteobacteria</taxon>
        <taxon>Cardiobacteriales</taxon>
        <taxon>Ignatzschineriaceae</taxon>
        <taxon>Wohlfahrtiimonas</taxon>
    </lineage>
</organism>
<dbReference type="AlphaFoldDB" id="A0AB35BVM9"/>
<gene>
    <name evidence="5 8" type="primary">fmt</name>
    <name evidence="8" type="ORF">J7561_00915</name>
</gene>
<dbReference type="Gene3D" id="3.40.50.12230">
    <property type="match status" value="1"/>
</dbReference>
<evidence type="ECO:0000256" key="3">
    <source>
        <dbReference type="ARBA" id="ARBA00022679"/>
    </source>
</evidence>
<dbReference type="InterPro" id="IPR036477">
    <property type="entry name" value="Formyl_transf_N_sf"/>
</dbReference>
<dbReference type="Pfam" id="PF00551">
    <property type="entry name" value="Formyl_trans_N"/>
    <property type="match status" value="1"/>
</dbReference>
<comment type="catalytic activity">
    <reaction evidence="5">
        <text>L-methionyl-tRNA(fMet) + (6R)-10-formyltetrahydrofolate = N-formyl-L-methionyl-tRNA(fMet) + (6S)-5,6,7,8-tetrahydrofolate + H(+)</text>
        <dbReference type="Rhea" id="RHEA:24380"/>
        <dbReference type="Rhea" id="RHEA-COMP:9952"/>
        <dbReference type="Rhea" id="RHEA-COMP:9953"/>
        <dbReference type="ChEBI" id="CHEBI:15378"/>
        <dbReference type="ChEBI" id="CHEBI:57453"/>
        <dbReference type="ChEBI" id="CHEBI:78530"/>
        <dbReference type="ChEBI" id="CHEBI:78844"/>
        <dbReference type="ChEBI" id="CHEBI:195366"/>
        <dbReference type="EC" id="2.1.2.9"/>
    </reaction>
</comment>
<keyword evidence="3 5" id="KW-0808">Transferase</keyword>
<evidence type="ECO:0000259" key="6">
    <source>
        <dbReference type="Pfam" id="PF00551"/>
    </source>
</evidence>
<dbReference type="HAMAP" id="MF_00182">
    <property type="entry name" value="Formyl_trans"/>
    <property type="match status" value="1"/>
</dbReference>
<evidence type="ECO:0000313" key="9">
    <source>
        <dbReference type="Proteomes" id="UP000680020"/>
    </source>
</evidence>
<dbReference type="NCBIfam" id="TIGR00460">
    <property type="entry name" value="fmt"/>
    <property type="match status" value="1"/>
</dbReference>
<comment type="similarity">
    <text evidence="1 5">Belongs to the Fmt family.</text>
</comment>
<evidence type="ECO:0000256" key="5">
    <source>
        <dbReference type="HAMAP-Rule" id="MF_00182"/>
    </source>
</evidence>
<dbReference type="CDD" id="cd08704">
    <property type="entry name" value="Met_tRNA_FMT_C"/>
    <property type="match status" value="1"/>
</dbReference>